<dbReference type="Proteomes" id="UP000554482">
    <property type="component" value="Unassembled WGS sequence"/>
</dbReference>
<dbReference type="AlphaFoldDB" id="A0A7J6VM61"/>
<name>A0A7J6VM61_THATH</name>
<feature type="non-terminal residue" evidence="1">
    <location>
        <position position="72"/>
    </location>
</feature>
<protein>
    <submittedName>
        <fullName evidence="1">Uncharacterized protein</fullName>
    </submittedName>
</protein>
<sequence length="72" mass="8297">MPYPTNVIRYPLLPPQRSNNSFCDQCFNISHTIDQCYLLMTHEQHVLFTDMPTPEITPGFQWSNPAGSETPQ</sequence>
<keyword evidence="2" id="KW-1185">Reference proteome</keyword>
<gene>
    <name evidence="1" type="ORF">FRX31_024572</name>
</gene>
<comment type="caution">
    <text evidence="1">The sequence shown here is derived from an EMBL/GenBank/DDBJ whole genome shotgun (WGS) entry which is preliminary data.</text>
</comment>
<dbReference type="EMBL" id="JABWDY010030131">
    <property type="protein sequence ID" value="KAF5185841.1"/>
    <property type="molecule type" value="Genomic_DNA"/>
</dbReference>
<reference evidence="1 2" key="1">
    <citation type="submission" date="2020-06" db="EMBL/GenBank/DDBJ databases">
        <title>Transcriptomic and genomic resources for Thalictrum thalictroides and T. hernandezii: Facilitating candidate gene discovery in an emerging model plant lineage.</title>
        <authorList>
            <person name="Arias T."/>
            <person name="Riano-Pachon D.M."/>
            <person name="Di Stilio V.S."/>
        </authorList>
    </citation>
    <scope>NUCLEOTIDE SEQUENCE [LARGE SCALE GENOMIC DNA]</scope>
    <source>
        <strain evidence="2">cv. WT478/WT964</strain>
        <tissue evidence="1">Leaves</tissue>
    </source>
</reference>
<organism evidence="1 2">
    <name type="scientific">Thalictrum thalictroides</name>
    <name type="common">Rue-anemone</name>
    <name type="synonym">Anemone thalictroides</name>
    <dbReference type="NCBI Taxonomy" id="46969"/>
    <lineage>
        <taxon>Eukaryota</taxon>
        <taxon>Viridiplantae</taxon>
        <taxon>Streptophyta</taxon>
        <taxon>Embryophyta</taxon>
        <taxon>Tracheophyta</taxon>
        <taxon>Spermatophyta</taxon>
        <taxon>Magnoliopsida</taxon>
        <taxon>Ranunculales</taxon>
        <taxon>Ranunculaceae</taxon>
        <taxon>Thalictroideae</taxon>
        <taxon>Thalictrum</taxon>
    </lineage>
</organism>
<evidence type="ECO:0000313" key="2">
    <source>
        <dbReference type="Proteomes" id="UP000554482"/>
    </source>
</evidence>
<proteinExistence type="predicted"/>
<accession>A0A7J6VM61</accession>
<evidence type="ECO:0000313" key="1">
    <source>
        <dbReference type="EMBL" id="KAF5185841.1"/>
    </source>
</evidence>